<evidence type="ECO:0000313" key="1">
    <source>
        <dbReference type="EMBL" id="CAI9951923.1"/>
    </source>
</evidence>
<sequence>MFFITNDKGGETIQNLEFSLNWFKQHIKNLNQIKIFIVDRGVVYNDFAKYFRVDNEDGTMESDESLLSRVDISSCSWHRFNNYKDQIQLTKELKGRLAFYYFNMAKASTIDECHIWKQKLVNITNVDFDVNDLRYFCLCYRDVNDITTTITATSGGEQINGWIKKQLKKFGSSLFQTFKALSCTTPYYNSRINNHYIKNTKIRNKPLGQFVNYVQSFYEDQCLVAQRFSFDIKDNHFNIYLFGKLIMQFDELLDPCDQACGCRIPIVAHLPCAHLIKYFQYKYPNKKEREKNLALYVDQDLYSFQRYMDDMDLLKSKNKPVLRQFADEDKTKNEIISINDDEDQIADEIVKVVQKSLKEVSEGEQRLMEAYRGSNKQEKSRMVNFAEMIVKKENIELDKISKNTKYGNIRFKRYDERNSK</sequence>
<accession>A0AA86Q637</accession>
<evidence type="ECO:0000313" key="2">
    <source>
        <dbReference type="EMBL" id="CAL6092917.1"/>
    </source>
</evidence>
<comment type="caution">
    <text evidence="1">The sequence shown here is derived from an EMBL/GenBank/DDBJ whole genome shotgun (WGS) entry which is preliminary data.</text>
</comment>
<reference evidence="2 3" key="2">
    <citation type="submission" date="2024-07" db="EMBL/GenBank/DDBJ databases">
        <authorList>
            <person name="Akdeniz Z."/>
        </authorList>
    </citation>
    <scope>NUCLEOTIDE SEQUENCE [LARGE SCALE GENOMIC DNA]</scope>
</reference>
<evidence type="ECO:0000313" key="3">
    <source>
        <dbReference type="Proteomes" id="UP001642409"/>
    </source>
</evidence>
<dbReference type="EMBL" id="CATOUU010000827">
    <property type="protein sequence ID" value="CAI9951923.1"/>
    <property type="molecule type" value="Genomic_DNA"/>
</dbReference>
<organism evidence="1">
    <name type="scientific">Hexamita inflata</name>
    <dbReference type="NCBI Taxonomy" id="28002"/>
    <lineage>
        <taxon>Eukaryota</taxon>
        <taxon>Metamonada</taxon>
        <taxon>Diplomonadida</taxon>
        <taxon>Hexamitidae</taxon>
        <taxon>Hexamitinae</taxon>
        <taxon>Hexamita</taxon>
    </lineage>
</organism>
<protein>
    <submittedName>
        <fullName evidence="2">Hypothetical_protein</fullName>
    </submittedName>
</protein>
<proteinExistence type="predicted"/>
<keyword evidence="3" id="KW-1185">Reference proteome</keyword>
<reference evidence="1" key="1">
    <citation type="submission" date="2023-06" db="EMBL/GenBank/DDBJ databases">
        <authorList>
            <person name="Kurt Z."/>
        </authorList>
    </citation>
    <scope>NUCLEOTIDE SEQUENCE</scope>
</reference>
<dbReference type="Proteomes" id="UP001642409">
    <property type="component" value="Unassembled WGS sequence"/>
</dbReference>
<dbReference type="AlphaFoldDB" id="A0AA86Q637"/>
<gene>
    <name evidence="1" type="ORF">HINF_LOCUS39568</name>
    <name evidence="2" type="ORF">HINF_LOCUS66539</name>
</gene>
<name>A0AA86Q637_9EUKA</name>
<dbReference type="EMBL" id="CAXDID020000449">
    <property type="protein sequence ID" value="CAL6092917.1"/>
    <property type="molecule type" value="Genomic_DNA"/>
</dbReference>